<feature type="compositionally biased region" description="Polar residues" evidence="3">
    <location>
        <begin position="309"/>
        <end position="318"/>
    </location>
</feature>
<dbReference type="InterPro" id="IPR036452">
    <property type="entry name" value="Ribo_hydro-like"/>
</dbReference>
<name>A0ABQ3UFQ0_9CHLR</name>
<evidence type="ECO:0000256" key="2">
    <source>
        <dbReference type="ARBA" id="ARBA00023295"/>
    </source>
</evidence>
<evidence type="ECO:0000313" key="6">
    <source>
        <dbReference type="Proteomes" id="UP000654345"/>
    </source>
</evidence>
<organism evidence="5 6">
    <name type="scientific">Ktedonobacter robiniae</name>
    <dbReference type="NCBI Taxonomy" id="2778365"/>
    <lineage>
        <taxon>Bacteria</taxon>
        <taxon>Bacillati</taxon>
        <taxon>Chloroflexota</taxon>
        <taxon>Ktedonobacteria</taxon>
        <taxon>Ktedonobacterales</taxon>
        <taxon>Ktedonobacteraceae</taxon>
        <taxon>Ktedonobacter</taxon>
    </lineage>
</organism>
<dbReference type="InterPro" id="IPR023186">
    <property type="entry name" value="IUNH"/>
</dbReference>
<feature type="compositionally biased region" description="Low complexity" evidence="3">
    <location>
        <begin position="319"/>
        <end position="340"/>
    </location>
</feature>
<dbReference type="PANTHER" id="PTHR12304:SF4">
    <property type="entry name" value="URIDINE NUCLEOSIDASE"/>
    <property type="match status" value="1"/>
</dbReference>
<dbReference type="InterPro" id="IPR001910">
    <property type="entry name" value="Inosine/uridine_hydrolase_dom"/>
</dbReference>
<keyword evidence="1" id="KW-0378">Hydrolase</keyword>
<dbReference type="InterPro" id="IPR015910">
    <property type="entry name" value="I/U_nuclsd_hydro_CS"/>
</dbReference>
<evidence type="ECO:0000259" key="4">
    <source>
        <dbReference type="Pfam" id="PF01156"/>
    </source>
</evidence>
<accession>A0ABQ3UFQ0</accession>
<dbReference type="PANTHER" id="PTHR12304">
    <property type="entry name" value="INOSINE-URIDINE PREFERRING NUCLEOSIDE HYDROLASE"/>
    <property type="match status" value="1"/>
</dbReference>
<feature type="domain" description="Inosine/uridine-preferring nucleoside hydrolase" evidence="4">
    <location>
        <begin position="39"/>
        <end position="271"/>
    </location>
</feature>
<dbReference type="Pfam" id="PF01156">
    <property type="entry name" value="IU_nuc_hydro"/>
    <property type="match status" value="1"/>
</dbReference>
<evidence type="ECO:0000256" key="1">
    <source>
        <dbReference type="ARBA" id="ARBA00022801"/>
    </source>
</evidence>
<dbReference type="PROSITE" id="PS01247">
    <property type="entry name" value="IUNH"/>
    <property type="match status" value="1"/>
</dbReference>
<gene>
    <name evidence="5" type="ORF">KSB_00190</name>
</gene>
<dbReference type="CDD" id="cd02651">
    <property type="entry name" value="nuc_hydro_IU_UC_XIUA"/>
    <property type="match status" value="1"/>
</dbReference>
<reference evidence="5 6" key="1">
    <citation type="journal article" date="2021" name="Int. J. Syst. Evol. Microbiol.">
        <title>Reticulibacter mediterranei gen. nov., sp. nov., within the new family Reticulibacteraceae fam. nov., and Ktedonospora formicarum gen. nov., sp. nov., Ktedonobacter robiniae sp. nov., Dictyobacter formicarum sp. nov. and Dictyobacter arantiisoli sp. nov., belonging to the class Ktedonobacteria.</title>
        <authorList>
            <person name="Yabe S."/>
            <person name="Zheng Y."/>
            <person name="Wang C.M."/>
            <person name="Sakai Y."/>
            <person name="Abe K."/>
            <person name="Yokota A."/>
            <person name="Donadio S."/>
            <person name="Cavaletti L."/>
            <person name="Monciardini P."/>
        </authorList>
    </citation>
    <scope>NUCLEOTIDE SEQUENCE [LARGE SCALE GENOMIC DNA]</scope>
    <source>
        <strain evidence="5 6">SOSP1-30</strain>
    </source>
</reference>
<dbReference type="EMBL" id="BNJG01000001">
    <property type="protein sequence ID" value="GHO51544.1"/>
    <property type="molecule type" value="Genomic_DNA"/>
</dbReference>
<evidence type="ECO:0000313" key="5">
    <source>
        <dbReference type="EMBL" id="GHO51544.1"/>
    </source>
</evidence>
<evidence type="ECO:0000256" key="3">
    <source>
        <dbReference type="SAM" id="MobiDB-lite"/>
    </source>
</evidence>
<dbReference type="Gene3D" id="3.90.245.10">
    <property type="entry name" value="Ribonucleoside hydrolase-like"/>
    <property type="match status" value="1"/>
</dbReference>
<proteinExistence type="predicted"/>
<dbReference type="SUPFAM" id="SSF53590">
    <property type="entry name" value="Nucleoside hydrolase"/>
    <property type="match status" value="1"/>
</dbReference>
<comment type="caution">
    <text evidence="5">The sequence shown here is derived from an EMBL/GenBank/DDBJ whole genome shotgun (WGS) entry which is preliminary data.</text>
</comment>
<keyword evidence="2" id="KW-0326">Glycosidase</keyword>
<feature type="region of interest" description="Disordered" evidence="3">
    <location>
        <begin position="307"/>
        <end position="340"/>
    </location>
</feature>
<dbReference type="Proteomes" id="UP000654345">
    <property type="component" value="Unassembled WGS sequence"/>
</dbReference>
<keyword evidence="6" id="KW-1185">Reference proteome</keyword>
<sequence>MGLLSACMLVFKEGTCGAFLKKNIDPIKQEGEIRVKEKIILDCDPGHDDAIALLLAAHHPQLELLAVTTVAGNQAVEKTSRNALKVCSLAGLHHIPVARGMEKPLVRAPGFAADIHGETGLDGPDMPEPVMSLVRMHAVDLLIDLLLRAEEPITLVATGPLTNIATALERSPHIARNIKAISIMGGAIGLGNVTPAAEFNIWFDPEAAQKVFQCGRPITMVPLEVTHQALATKEIMRRLRSSGRRVANFAADLLAFFADTYEQVFGFSAPPSMIPVLLPPSSIQPSSKATISALRLRLEGSGALAAPSAMSTVRSNSHPMPASATASTSPTSGTSPLTLSLPMSESIRRSDGISPSTPPLPFN</sequence>
<protein>
    <recommendedName>
        <fullName evidence="4">Inosine/uridine-preferring nucleoside hydrolase domain-containing protein</fullName>
    </recommendedName>
</protein>